<dbReference type="Pfam" id="PF00061">
    <property type="entry name" value="Lipocalin"/>
    <property type="match status" value="1"/>
</dbReference>
<gene>
    <name evidence="5" type="ORF">MAR_007650</name>
</gene>
<dbReference type="SUPFAM" id="SSF50814">
    <property type="entry name" value="Lipocalins"/>
    <property type="match status" value="1"/>
</dbReference>
<dbReference type="InterPro" id="IPR000463">
    <property type="entry name" value="Fatty_acid-bd"/>
</dbReference>
<keyword evidence="3" id="KW-0813">Transport</keyword>
<reference evidence="5" key="1">
    <citation type="submission" date="2022-11" db="EMBL/GenBank/DDBJ databases">
        <title>Centuries of genome instability and evolution in soft-shell clam transmissible cancer (bioRxiv).</title>
        <authorList>
            <person name="Hart S.F.M."/>
            <person name="Yonemitsu M.A."/>
            <person name="Giersch R.M."/>
            <person name="Beal B.F."/>
            <person name="Arriagada G."/>
            <person name="Davis B.W."/>
            <person name="Ostrander E.A."/>
            <person name="Goff S.P."/>
            <person name="Metzger M.J."/>
        </authorList>
    </citation>
    <scope>NUCLEOTIDE SEQUENCE</scope>
    <source>
        <strain evidence="5">MELC-2E11</strain>
        <tissue evidence="5">Siphon/mantle</tissue>
    </source>
</reference>
<feature type="domain" description="Cytosolic fatty-acid binding proteins" evidence="4">
    <location>
        <begin position="6"/>
        <end position="23"/>
    </location>
</feature>
<dbReference type="CDD" id="cd00742">
    <property type="entry name" value="FABP"/>
    <property type="match status" value="1"/>
</dbReference>
<dbReference type="Gene3D" id="2.40.128.20">
    <property type="match status" value="1"/>
</dbReference>
<proteinExistence type="inferred from homology"/>
<dbReference type="PROSITE" id="PS00214">
    <property type="entry name" value="FABP"/>
    <property type="match status" value="1"/>
</dbReference>
<evidence type="ECO:0000256" key="2">
    <source>
        <dbReference type="ARBA" id="ARBA00023121"/>
    </source>
</evidence>
<protein>
    <submittedName>
        <fullName evidence="5">FABP1-like protein</fullName>
    </submittedName>
</protein>
<evidence type="ECO:0000256" key="1">
    <source>
        <dbReference type="ARBA" id="ARBA00008390"/>
    </source>
</evidence>
<sequence>MVSVVGKWKIEKSENFEEYMKAIGVSDDKRADAHKYLSDGSGMTQEFTADGDTWTMTSSTVMGAKSLTFKLGQAIDSITLDGRKVKVVFSVDGDKLVEKQSGDGFECQHVRQGSGGTLTMRYICTLI</sequence>
<dbReference type="InterPro" id="IPR012674">
    <property type="entry name" value="Calycin"/>
</dbReference>
<keyword evidence="2" id="KW-0446">Lipid-binding</keyword>
<organism evidence="5 6">
    <name type="scientific">Mya arenaria</name>
    <name type="common">Soft-shell clam</name>
    <dbReference type="NCBI Taxonomy" id="6604"/>
    <lineage>
        <taxon>Eukaryota</taxon>
        <taxon>Metazoa</taxon>
        <taxon>Spiralia</taxon>
        <taxon>Lophotrochozoa</taxon>
        <taxon>Mollusca</taxon>
        <taxon>Bivalvia</taxon>
        <taxon>Autobranchia</taxon>
        <taxon>Heteroconchia</taxon>
        <taxon>Euheterodonta</taxon>
        <taxon>Imparidentia</taxon>
        <taxon>Neoheterodontei</taxon>
        <taxon>Myida</taxon>
        <taxon>Myoidea</taxon>
        <taxon>Myidae</taxon>
        <taxon>Mya</taxon>
    </lineage>
</organism>
<dbReference type="InterPro" id="IPR031259">
    <property type="entry name" value="ILBP"/>
</dbReference>
<dbReference type="InterPro" id="IPR000566">
    <property type="entry name" value="Lipocln_cytosolic_FA-bd_dom"/>
</dbReference>
<comment type="similarity">
    <text evidence="1 3">Belongs to the calycin superfamily. Fatty-acid binding protein (FABP) family.</text>
</comment>
<evidence type="ECO:0000313" key="6">
    <source>
        <dbReference type="Proteomes" id="UP001164746"/>
    </source>
</evidence>
<dbReference type="Proteomes" id="UP001164746">
    <property type="component" value="Chromosome 4"/>
</dbReference>
<accession>A0ABY7DWV5</accession>
<evidence type="ECO:0000256" key="3">
    <source>
        <dbReference type="RuleBase" id="RU003696"/>
    </source>
</evidence>
<dbReference type="PANTHER" id="PTHR11955">
    <property type="entry name" value="FATTY ACID BINDING PROTEIN"/>
    <property type="match status" value="1"/>
</dbReference>
<dbReference type="PRINTS" id="PR00178">
    <property type="entry name" value="FATTYACIDBP"/>
</dbReference>
<evidence type="ECO:0000313" key="5">
    <source>
        <dbReference type="EMBL" id="WAR01092.1"/>
    </source>
</evidence>
<dbReference type="EMBL" id="CP111015">
    <property type="protein sequence ID" value="WAR01092.1"/>
    <property type="molecule type" value="Genomic_DNA"/>
</dbReference>
<name>A0ABY7DWV5_MYAAR</name>
<keyword evidence="6" id="KW-1185">Reference proteome</keyword>
<evidence type="ECO:0000259" key="4">
    <source>
        <dbReference type="PROSITE" id="PS00214"/>
    </source>
</evidence>